<dbReference type="NCBIfam" id="TIGR03071">
    <property type="entry name" value="couple_hipA"/>
    <property type="match status" value="1"/>
</dbReference>
<protein>
    <submittedName>
        <fullName evidence="2">Phosphatidylinositol kinase</fullName>
    </submittedName>
</protein>
<dbReference type="InterPro" id="IPR017508">
    <property type="entry name" value="HipA_N1"/>
</dbReference>
<accession>A0A0D8JE86</accession>
<dbReference type="STRING" id="1544798.LH29_01170"/>
<evidence type="ECO:0000313" key="2">
    <source>
        <dbReference type="EMBL" id="KJF44168.1"/>
    </source>
</evidence>
<dbReference type="Proteomes" id="UP000032544">
    <property type="component" value="Unassembled WGS sequence"/>
</dbReference>
<dbReference type="AlphaFoldDB" id="A0A0D8JE86"/>
<keyword evidence="2" id="KW-0808">Transferase</keyword>
<sequence>MRKAKVFRNGQLVGVLTQHSTNDYEFRYDDTWFADKDLPPISLTMPKSQKIYKSNCLFPFFFNMLSEGVNRQLQSRHLKIDEHDYFGLLLATAQTDTIGAITVSEITK</sequence>
<proteinExistence type="predicted"/>
<organism evidence="2 3">
    <name type="scientific">Draconibacterium sediminis</name>
    <dbReference type="NCBI Taxonomy" id="1544798"/>
    <lineage>
        <taxon>Bacteria</taxon>
        <taxon>Pseudomonadati</taxon>
        <taxon>Bacteroidota</taxon>
        <taxon>Bacteroidia</taxon>
        <taxon>Marinilabiliales</taxon>
        <taxon>Prolixibacteraceae</taxon>
        <taxon>Draconibacterium</taxon>
    </lineage>
</organism>
<dbReference type="GO" id="GO:0016301">
    <property type="term" value="F:kinase activity"/>
    <property type="evidence" value="ECO:0007669"/>
    <property type="project" value="UniProtKB-KW"/>
</dbReference>
<feature type="domain" description="HipA N-terminal subdomain 1" evidence="1">
    <location>
        <begin position="5"/>
        <end position="103"/>
    </location>
</feature>
<evidence type="ECO:0000259" key="1">
    <source>
        <dbReference type="Pfam" id="PF13657"/>
    </source>
</evidence>
<evidence type="ECO:0000313" key="3">
    <source>
        <dbReference type="Proteomes" id="UP000032544"/>
    </source>
</evidence>
<dbReference type="RefSeq" id="WP_045025731.1">
    <property type="nucleotide sequence ID" value="NZ_JRHC01000001.1"/>
</dbReference>
<gene>
    <name evidence="2" type="ORF">LH29_01170</name>
</gene>
<keyword evidence="2" id="KW-0418">Kinase</keyword>
<reference evidence="2 3" key="1">
    <citation type="submission" date="2014-09" db="EMBL/GenBank/DDBJ databases">
        <title>Draft Genome Sequence of Draconibacterium sp. JN14CK-3.</title>
        <authorList>
            <person name="Dong C."/>
            <person name="Lai Q."/>
            <person name="Shao Z."/>
        </authorList>
    </citation>
    <scope>NUCLEOTIDE SEQUENCE [LARGE SCALE GENOMIC DNA]</scope>
    <source>
        <strain evidence="2 3">JN14CK-3</strain>
    </source>
</reference>
<comment type="caution">
    <text evidence="2">The sequence shown here is derived from an EMBL/GenBank/DDBJ whole genome shotgun (WGS) entry which is preliminary data.</text>
</comment>
<dbReference type="EMBL" id="JRHC01000001">
    <property type="protein sequence ID" value="KJF44168.1"/>
    <property type="molecule type" value="Genomic_DNA"/>
</dbReference>
<dbReference type="Pfam" id="PF13657">
    <property type="entry name" value="Couple_hipA"/>
    <property type="match status" value="1"/>
</dbReference>
<dbReference type="OrthoDB" id="196808at2"/>
<keyword evidence="3" id="KW-1185">Reference proteome</keyword>
<name>A0A0D8JE86_9BACT</name>